<feature type="transmembrane region" description="Helical" evidence="7">
    <location>
        <begin position="12"/>
        <end position="29"/>
    </location>
</feature>
<evidence type="ECO:0000313" key="10">
    <source>
        <dbReference type="Proteomes" id="UP000712080"/>
    </source>
</evidence>
<protein>
    <submittedName>
        <fullName evidence="9">HTTM domain-containing protein</fullName>
    </submittedName>
</protein>
<keyword evidence="3 7" id="KW-1133">Transmembrane helix</keyword>
<dbReference type="Pfam" id="PF22777">
    <property type="entry name" value="VKGC_lumenal_dom"/>
    <property type="match status" value="1"/>
</dbReference>
<feature type="domain" description="HTTM-like" evidence="8">
    <location>
        <begin position="5"/>
        <end position="262"/>
    </location>
</feature>
<dbReference type="GO" id="GO:0008488">
    <property type="term" value="F:gamma-glutamyl carboxylase activity"/>
    <property type="evidence" value="ECO:0007669"/>
    <property type="project" value="InterPro"/>
</dbReference>
<keyword evidence="4 7" id="KW-0472">Membrane</keyword>
<keyword evidence="5" id="KW-1015">Disulfide bond</keyword>
<keyword evidence="10" id="KW-1185">Reference proteome</keyword>
<dbReference type="InterPro" id="IPR011020">
    <property type="entry name" value="HTTM-like"/>
</dbReference>
<organism evidence="9 10">
    <name type="scientific">Flavobacterium silvaticum</name>
    <dbReference type="NCBI Taxonomy" id="1852020"/>
    <lineage>
        <taxon>Bacteria</taxon>
        <taxon>Pseudomonadati</taxon>
        <taxon>Bacteroidota</taxon>
        <taxon>Flavobacteriia</taxon>
        <taxon>Flavobacteriales</taxon>
        <taxon>Flavobacteriaceae</taxon>
        <taxon>Flavobacterium</taxon>
    </lineage>
</organism>
<keyword evidence="6" id="KW-0456">Lyase</keyword>
<evidence type="ECO:0000256" key="7">
    <source>
        <dbReference type="SAM" id="Phobius"/>
    </source>
</evidence>
<sequence>MSFFQKRIDNSALVLFRICFGILMAWQSFCYLQNGWIRRNLTSPEFTFSHIGMEWLQPLPGNGMNWYFAVMGISALCVAIGFRYRFSIFVLTFLWSGIYFMQKTVYNNHFYLLILIGLLLLFMPANAYASLDARNPKIKSLSMPAWCGWVMILQMAIVYFFASVAKLYPGWLNGSYVAIVLTRYSHVPGLSFFADHWFHVFIAWTGMLFDLIVIPMFLFRRTRLLALLASILFHTFNFFTLKIGIFPFLALSFAVFFFEPESIRRVFFWKKPTFVSDVEPPISIRNKNVLLYFFLPYFIIQLILPIRHWFIKGDVLWTEEGHRLSWRMMLRHRTGSIVFHVIDAKTGQPITYDVTAHLTPRQFKNMLGHPDMIWQTAQHIKSEFQKQGTEVRVFVDALCSVNKQPSRLLIDRKVDLAHADWNYFGHCDWILLYPETSD</sequence>
<proteinExistence type="predicted"/>
<dbReference type="AlphaFoldDB" id="A0A972FLF4"/>
<evidence type="ECO:0000256" key="4">
    <source>
        <dbReference type="ARBA" id="ARBA00023136"/>
    </source>
</evidence>
<dbReference type="PANTHER" id="PTHR12639">
    <property type="entry name" value="VITAMIN K-DEPENDENT GAMMA-CARBOXYLASE"/>
    <property type="match status" value="1"/>
</dbReference>
<dbReference type="EMBL" id="JAAMPU010000103">
    <property type="protein sequence ID" value="NMH27812.1"/>
    <property type="molecule type" value="Genomic_DNA"/>
</dbReference>
<evidence type="ECO:0000256" key="3">
    <source>
        <dbReference type="ARBA" id="ARBA00022989"/>
    </source>
</evidence>
<evidence type="ECO:0000313" key="9">
    <source>
        <dbReference type="EMBL" id="NMH27812.1"/>
    </source>
</evidence>
<dbReference type="InterPro" id="IPR007782">
    <property type="entry name" value="VKG_COase"/>
</dbReference>
<evidence type="ECO:0000256" key="6">
    <source>
        <dbReference type="ARBA" id="ARBA00023239"/>
    </source>
</evidence>
<dbReference type="SMART" id="SM00752">
    <property type="entry name" value="HTTM"/>
    <property type="match status" value="1"/>
</dbReference>
<dbReference type="GO" id="GO:0019842">
    <property type="term" value="F:vitamin binding"/>
    <property type="evidence" value="ECO:0007669"/>
    <property type="project" value="TreeGrafter"/>
</dbReference>
<dbReference type="InterPro" id="IPR053934">
    <property type="entry name" value="HTTM_dom"/>
</dbReference>
<dbReference type="GO" id="GO:0012505">
    <property type="term" value="C:endomembrane system"/>
    <property type="evidence" value="ECO:0007669"/>
    <property type="project" value="UniProtKB-SubCell"/>
</dbReference>
<dbReference type="InterPro" id="IPR053935">
    <property type="entry name" value="VKGC_lumenal_dom"/>
</dbReference>
<feature type="transmembrane region" description="Helical" evidence="7">
    <location>
        <begin position="141"/>
        <end position="162"/>
    </location>
</feature>
<accession>A0A972FLF4</accession>
<feature type="transmembrane region" description="Helical" evidence="7">
    <location>
        <begin position="108"/>
        <end position="129"/>
    </location>
</feature>
<dbReference type="RefSeq" id="WP_169526836.1">
    <property type="nucleotide sequence ID" value="NZ_JAAMPU010000103.1"/>
</dbReference>
<feature type="transmembrane region" description="Helical" evidence="7">
    <location>
        <begin position="197"/>
        <end position="219"/>
    </location>
</feature>
<evidence type="ECO:0000259" key="8">
    <source>
        <dbReference type="SMART" id="SM00752"/>
    </source>
</evidence>
<gene>
    <name evidence="9" type="ORF">G6047_07200</name>
</gene>
<name>A0A972FLF4_9FLAO</name>
<reference evidence="9" key="1">
    <citation type="submission" date="2020-02" db="EMBL/GenBank/DDBJ databases">
        <title>Flavobacterium sp. genome.</title>
        <authorList>
            <person name="Jung H.S."/>
            <person name="Baek J.H."/>
            <person name="Jeon C.O."/>
        </authorList>
    </citation>
    <scope>NUCLEOTIDE SEQUENCE</scope>
    <source>
        <strain evidence="9">SE-s28</strain>
    </source>
</reference>
<feature type="transmembrane region" description="Helical" evidence="7">
    <location>
        <begin position="289"/>
        <end position="306"/>
    </location>
</feature>
<comment type="caution">
    <text evidence="9">The sequence shown here is derived from an EMBL/GenBank/DDBJ whole genome shotgun (WGS) entry which is preliminary data.</text>
</comment>
<feature type="transmembrane region" description="Helical" evidence="7">
    <location>
        <begin position="64"/>
        <end position="81"/>
    </location>
</feature>
<comment type="subcellular location">
    <subcellularLocation>
        <location evidence="1">Endomembrane system</location>
        <topology evidence="1">Multi-pass membrane protein</topology>
    </subcellularLocation>
</comment>
<dbReference type="Proteomes" id="UP000712080">
    <property type="component" value="Unassembled WGS sequence"/>
</dbReference>
<keyword evidence="2 7" id="KW-0812">Transmembrane</keyword>
<evidence type="ECO:0000256" key="5">
    <source>
        <dbReference type="ARBA" id="ARBA00023157"/>
    </source>
</evidence>
<feature type="transmembrane region" description="Helical" evidence="7">
    <location>
        <begin position="231"/>
        <end position="258"/>
    </location>
</feature>
<dbReference type="Pfam" id="PF05090">
    <property type="entry name" value="HTTM"/>
    <property type="match status" value="1"/>
</dbReference>
<evidence type="ECO:0000256" key="2">
    <source>
        <dbReference type="ARBA" id="ARBA00022692"/>
    </source>
</evidence>
<evidence type="ECO:0000256" key="1">
    <source>
        <dbReference type="ARBA" id="ARBA00004127"/>
    </source>
</evidence>
<dbReference type="PANTHER" id="PTHR12639:SF7">
    <property type="entry name" value="HTTM DOMAIN-CONTAINING PROTEIN"/>
    <property type="match status" value="1"/>
</dbReference>